<dbReference type="AlphaFoldDB" id="A0AAV7MZ89"/>
<proteinExistence type="predicted"/>
<dbReference type="Pfam" id="PF15055">
    <property type="entry name" value="DMAC1_Dmo2"/>
    <property type="match status" value="1"/>
</dbReference>
<feature type="transmembrane region" description="Helical" evidence="1">
    <location>
        <begin position="91"/>
        <end position="110"/>
    </location>
</feature>
<keyword evidence="1" id="KW-0812">Transmembrane</keyword>
<keyword evidence="1" id="KW-0472">Membrane</keyword>
<dbReference type="EMBL" id="JANPWB010000013">
    <property type="protein sequence ID" value="KAJ1108487.1"/>
    <property type="molecule type" value="Genomic_DNA"/>
</dbReference>
<keyword evidence="4" id="KW-1185">Reference proteome</keyword>
<dbReference type="Proteomes" id="UP001066276">
    <property type="component" value="Chromosome 9"/>
</dbReference>
<evidence type="ECO:0000313" key="4">
    <source>
        <dbReference type="Proteomes" id="UP001066276"/>
    </source>
</evidence>
<comment type="caution">
    <text evidence="3">The sequence shown here is derived from an EMBL/GenBank/DDBJ whole genome shotgun (WGS) entry which is preliminary data.</text>
</comment>
<evidence type="ECO:0000313" key="3">
    <source>
        <dbReference type="EMBL" id="KAJ1108487.1"/>
    </source>
</evidence>
<protein>
    <recommendedName>
        <fullName evidence="2">Distal membrane-arm assembly complex protein 1-like domain-containing protein</fullName>
    </recommendedName>
</protein>
<feature type="domain" description="Distal membrane-arm assembly complex protein 1-like" evidence="2">
    <location>
        <begin position="51"/>
        <end position="96"/>
    </location>
</feature>
<name>A0AAV7MZ89_PLEWA</name>
<organism evidence="3 4">
    <name type="scientific">Pleurodeles waltl</name>
    <name type="common">Iberian ribbed newt</name>
    <dbReference type="NCBI Taxonomy" id="8319"/>
    <lineage>
        <taxon>Eukaryota</taxon>
        <taxon>Metazoa</taxon>
        <taxon>Chordata</taxon>
        <taxon>Craniata</taxon>
        <taxon>Vertebrata</taxon>
        <taxon>Euteleostomi</taxon>
        <taxon>Amphibia</taxon>
        <taxon>Batrachia</taxon>
        <taxon>Caudata</taxon>
        <taxon>Salamandroidea</taxon>
        <taxon>Salamandridae</taxon>
        <taxon>Pleurodelinae</taxon>
        <taxon>Pleurodeles</taxon>
    </lineage>
</organism>
<feature type="transmembrane region" description="Helical" evidence="1">
    <location>
        <begin position="52"/>
        <end position="71"/>
    </location>
</feature>
<keyword evidence="1" id="KW-1133">Transmembrane helix</keyword>
<sequence length="116" mass="12132">MAAVFAADYGAPVKHGRVHAPIVTGPHYKKVIMASSLSTVAEPRRSSFSKCWSCRLLGAAGLYGGAAYVFQAARRTMAKGAAVGPGTVTQIVFSLCLFSLGTTILIDPVGSMKIKD</sequence>
<dbReference type="PANTHER" id="PTHR36469:SF1">
    <property type="entry name" value="DISTAL MEMBRANE-ARM ASSEMBLY COMPLEX PROTEIN 1"/>
    <property type="match status" value="1"/>
</dbReference>
<accession>A0AAV7MZ89</accession>
<gene>
    <name evidence="3" type="ORF">NDU88_005863</name>
</gene>
<reference evidence="3" key="1">
    <citation type="journal article" date="2022" name="bioRxiv">
        <title>Sequencing and chromosome-scale assembly of the giantPleurodeles waltlgenome.</title>
        <authorList>
            <person name="Brown T."/>
            <person name="Elewa A."/>
            <person name="Iarovenko S."/>
            <person name="Subramanian E."/>
            <person name="Araus A.J."/>
            <person name="Petzold A."/>
            <person name="Susuki M."/>
            <person name="Suzuki K.-i.T."/>
            <person name="Hayashi T."/>
            <person name="Toyoda A."/>
            <person name="Oliveira C."/>
            <person name="Osipova E."/>
            <person name="Leigh N.D."/>
            <person name="Simon A."/>
            <person name="Yun M.H."/>
        </authorList>
    </citation>
    <scope>NUCLEOTIDE SEQUENCE</scope>
    <source>
        <strain evidence="3">20211129_DDA</strain>
        <tissue evidence="3">Liver</tissue>
    </source>
</reference>
<evidence type="ECO:0000259" key="2">
    <source>
        <dbReference type="Pfam" id="PF15055"/>
    </source>
</evidence>
<evidence type="ECO:0000256" key="1">
    <source>
        <dbReference type="SAM" id="Phobius"/>
    </source>
</evidence>
<dbReference type="InterPro" id="IPR028036">
    <property type="entry name" value="DMAC1-like_dom"/>
</dbReference>
<dbReference type="InterPro" id="IPR053117">
    <property type="entry name" value="DMAC_Protein"/>
</dbReference>
<dbReference type="PANTHER" id="PTHR36469">
    <property type="entry name" value="DISTAL MEMBRANE-ARM ASSEMBLY COMPLEX PROTEIN 1"/>
    <property type="match status" value="1"/>
</dbReference>